<keyword evidence="3" id="KW-1185">Reference proteome</keyword>
<reference evidence="2" key="1">
    <citation type="submission" date="2020-12" db="EMBL/GenBank/DDBJ databases">
        <title>Metabolic potential, ecology and presence of endohyphal bacteria is reflected in genomic diversity of Mucoromycotina.</title>
        <authorList>
            <person name="Muszewska A."/>
            <person name="Okrasinska A."/>
            <person name="Steczkiewicz K."/>
            <person name="Drgas O."/>
            <person name="Orlowska M."/>
            <person name="Perlinska-Lenart U."/>
            <person name="Aleksandrzak-Piekarczyk T."/>
            <person name="Szatraj K."/>
            <person name="Zielenkiewicz U."/>
            <person name="Pilsyk S."/>
            <person name="Malc E."/>
            <person name="Mieczkowski P."/>
            <person name="Kruszewska J.S."/>
            <person name="Biernat P."/>
            <person name="Pawlowska J."/>
        </authorList>
    </citation>
    <scope>NUCLEOTIDE SEQUENCE</scope>
    <source>
        <strain evidence="2">WA0000067209</strain>
    </source>
</reference>
<sequence length="253" mass="28861">MPTYNQPTKNSSNVELADFASSVLLMIWYNASYNEASVQKQPFRQFCRNILSTMQVSSSVVILALKYISLVRQRHSQTGETGSEYQLFVVSLMLASKFLDDSTYASRTWAQVSQIPIAELNRCEMEFLDAISYSLHVPELKYLEWLKYLEELIRQPQLVMHAKRSRTTMEGHMKRRRVSSLPPSYQPYHTPTKINHHYQAMASIPSVAPPAAPPSSSTATFAQFDPMMLMPFISNFSLAAKMRHIPHAGHVRV</sequence>
<dbReference type="GO" id="GO:0019901">
    <property type="term" value="F:protein kinase binding"/>
    <property type="evidence" value="ECO:0007669"/>
    <property type="project" value="InterPro"/>
</dbReference>
<dbReference type="PANTHER" id="PTHR15615">
    <property type="match status" value="1"/>
</dbReference>
<dbReference type="InterPro" id="IPR013922">
    <property type="entry name" value="Cyclin_PHO80-like"/>
</dbReference>
<dbReference type="CDD" id="cd20557">
    <property type="entry name" value="CYCLIN_ScPCL1-like"/>
    <property type="match status" value="1"/>
</dbReference>
<dbReference type="SUPFAM" id="SSF47954">
    <property type="entry name" value="Cyclin-like"/>
    <property type="match status" value="1"/>
</dbReference>
<dbReference type="InterPro" id="IPR036915">
    <property type="entry name" value="Cyclin-like_sf"/>
</dbReference>
<evidence type="ECO:0000313" key="3">
    <source>
        <dbReference type="Proteomes" id="UP000654370"/>
    </source>
</evidence>
<evidence type="ECO:0000313" key="2">
    <source>
        <dbReference type="EMBL" id="KAG2182091.1"/>
    </source>
</evidence>
<dbReference type="GO" id="GO:0016538">
    <property type="term" value="F:cyclin-dependent protein serine/threonine kinase regulator activity"/>
    <property type="evidence" value="ECO:0007669"/>
    <property type="project" value="TreeGrafter"/>
</dbReference>
<dbReference type="Proteomes" id="UP000654370">
    <property type="component" value="Unassembled WGS sequence"/>
</dbReference>
<feature type="region of interest" description="Disordered" evidence="1">
    <location>
        <begin position="164"/>
        <end position="185"/>
    </location>
</feature>
<gene>
    <name evidence="2" type="ORF">INT43_007018</name>
</gene>
<dbReference type="GO" id="GO:0005634">
    <property type="term" value="C:nucleus"/>
    <property type="evidence" value="ECO:0007669"/>
    <property type="project" value="TreeGrafter"/>
</dbReference>
<comment type="caution">
    <text evidence="2">The sequence shown here is derived from an EMBL/GenBank/DDBJ whole genome shotgun (WGS) entry which is preliminary data.</text>
</comment>
<dbReference type="OrthoDB" id="244495at2759"/>
<protein>
    <recommendedName>
        <fullName evidence="4">Cyclin N-terminal domain-containing protein</fullName>
    </recommendedName>
</protein>
<evidence type="ECO:0000256" key="1">
    <source>
        <dbReference type="SAM" id="MobiDB-lite"/>
    </source>
</evidence>
<evidence type="ECO:0008006" key="4">
    <source>
        <dbReference type="Google" id="ProtNLM"/>
    </source>
</evidence>
<organism evidence="2 3">
    <name type="scientific">Mortierella isabellina</name>
    <name type="common">Filamentous fungus</name>
    <name type="synonym">Umbelopsis isabellina</name>
    <dbReference type="NCBI Taxonomy" id="91625"/>
    <lineage>
        <taxon>Eukaryota</taxon>
        <taxon>Fungi</taxon>
        <taxon>Fungi incertae sedis</taxon>
        <taxon>Mucoromycota</taxon>
        <taxon>Mucoromycotina</taxon>
        <taxon>Umbelopsidomycetes</taxon>
        <taxon>Umbelopsidales</taxon>
        <taxon>Umbelopsidaceae</taxon>
        <taxon>Umbelopsis</taxon>
    </lineage>
</organism>
<dbReference type="Pfam" id="PF08613">
    <property type="entry name" value="Cyclin"/>
    <property type="match status" value="1"/>
</dbReference>
<accession>A0A8H7UDW9</accession>
<dbReference type="PANTHER" id="PTHR15615:SF27">
    <property type="entry name" value="PHO85 CYCLIN CLG1"/>
    <property type="match status" value="1"/>
</dbReference>
<dbReference type="AlphaFoldDB" id="A0A8H7UDW9"/>
<dbReference type="GO" id="GO:0000307">
    <property type="term" value="C:cyclin-dependent protein kinase holoenzyme complex"/>
    <property type="evidence" value="ECO:0007669"/>
    <property type="project" value="TreeGrafter"/>
</dbReference>
<dbReference type="Gene3D" id="1.10.472.10">
    <property type="entry name" value="Cyclin-like"/>
    <property type="match status" value="1"/>
</dbReference>
<name>A0A8H7UDW9_MORIS</name>
<proteinExistence type="predicted"/>
<dbReference type="EMBL" id="JAEPQZ010000004">
    <property type="protein sequence ID" value="KAG2182091.1"/>
    <property type="molecule type" value="Genomic_DNA"/>
</dbReference>